<dbReference type="Proteomes" id="UP000078503">
    <property type="component" value="Unassembled WGS sequence"/>
</dbReference>
<keyword evidence="2" id="KW-0808">Transferase</keyword>
<accession>A0A178KJV4</accession>
<dbReference type="InterPro" id="IPR051199">
    <property type="entry name" value="LPS_LOS_Heptosyltrfase"/>
</dbReference>
<dbReference type="GO" id="GO:0005829">
    <property type="term" value="C:cytosol"/>
    <property type="evidence" value="ECO:0007669"/>
    <property type="project" value="TreeGrafter"/>
</dbReference>
<evidence type="ECO:0000313" key="4">
    <source>
        <dbReference type="Proteomes" id="UP000078503"/>
    </source>
</evidence>
<comment type="caution">
    <text evidence="3">The sequence shown here is derived from an EMBL/GenBank/DDBJ whole genome shotgun (WGS) entry which is preliminary data.</text>
</comment>
<keyword evidence="4" id="KW-1185">Reference proteome</keyword>
<name>A0A178KJV4_9GAMM</name>
<keyword evidence="1" id="KW-0328">Glycosyltransferase</keyword>
<dbReference type="EMBL" id="LVHF01000015">
    <property type="protein sequence ID" value="OAN17003.1"/>
    <property type="molecule type" value="Genomic_DNA"/>
</dbReference>
<dbReference type="CDD" id="cd03789">
    <property type="entry name" value="GT9_LPS_heptosyltransferase"/>
    <property type="match status" value="1"/>
</dbReference>
<organism evidence="3 4">
    <name type="scientific">Photobacterium jeanii</name>
    <dbReference type="NCBI Taxonomy" id="858640"/>
    <lineage>
        <taxon>Bacteria</taxon>
        <taxon>Pseudomonadati</taxon>
        <taxon>Pseudomonadota</taxon>
        <taxon>Gammaproteobacteria</taxon>
        <taxon>Vibrionales</taxon>
        <taxon>Vibrionaceae</taxon>
        <taxon>Photobacterium</taxon>
    </lineage>
</organism>
<sequence>MNASVLEGNPFIDETFIYTKTKHRKDNQSVLATYIERFSQLLKLRLKGVDVAILANPQPCKQSLKVAKLVGAKKIIGANIQGENCLTHSFMPEDFSGKHQVEHVHSYLTALTEQVPSIPTNKIFPVDDEVQRLQTQLSHLDITKPVVGIHISVRRPDSRWPIERYVTLMQKITEQESDTQFLLFWAPEKAEDNSDKGDSLRAKELLAQCEGLNVSPVPTASIEELKAGFSLCSSIICSDGGPMHLAAALDKKLLVFFGKTPVDHWHPWCEHYQILQTDDGKASSVSVDMAYKHWNELMSN</sequence>
<dbReference type="AlphaFoldDB" id="A0A178KJV4"/>
<dbReference type="Pfam" id="PF01075">
    <property type="entry name" value="Glyco_transf_9"/>
    <property type="match status" value="1"/>
</dbReference>
<evidence type="ECO:0000256" key="1">
    <source>
        <dbReference type="ARBA" id="ARBA00022676"/>
    </source>
</evidence>
<dbReference type="SUPFAM" id="SSF53756">
    <property type="entry name" value="UDP-Glycosyltransferase/glycogen phosphorylase"/>
    <property type="match status" value="1"/>
</dbReference>
<dbReference type="PANTHER" id="PTHR30160:SF1">
    <property type="entry name" value="LIPOPOLYSACCHARIDE 1,2-N-ACETYLGLUCOSAMINETRANSFERASE-RELATED"/>
    <property type="match status" value="1"/>
</dbReference>
<reference evidence="3 4" key="1">
    <citation type="submission" date="2016-03" db="EMBL/GenBank/DDBJ databases">
        <title>Photobacterium proteolyticum sp. nov. a protease producing bacterium isolated from ocean sediments of Laizhou Bay.</title>
        <authorList>
            <person name="Li Y."/>
        </authorList>
    </citation>
    <scope>NUCLEOTIDE SEQUENCE [LARGE SCALE GENOMIC DNA]</scope>
    <source>
        <strain evidence="3 4">R-40508</strain>
    </source>
</reference>
<evidence type="ECO:0000256" key="2">
    <source>
        <dbReference type="ARBA" id="ARBA00022679"/>
    </source>
</evidence>
<dbReference type="STRING" id="858640.A3K86_08700"/>
<dbReference type="Gene3D" id="3.40.50.2000">
    <property type="entry name" value="Glycogen Phosphorylase B"/>
    <property type="match status" value="2"/>
</dbReference>
<protein>
    <recommendedName>
        <fullName evidence="5">ADP-heptose--LPS heptosyltransferase</fullName>
    </recommendedName>
</protein>
<dbReference type="InterPro" id="IPR002201">
    <property type="entry name" value="Glyco_trans_9"/>
</dbReference>
<proteinExistence type="predicted"/>
<evidence type="ECO:0008006" key="5">
    <source>
        <dbReference type="Google" id="ProtNLM"/>
    </source>
</evidence>
<dbReference type="PANTHER" id="PTHR30160">
    <property type="entry name" value="TETRAACYLDISACCHARIDE 4'-KINASE-RELATED"/>
    <property type="match status" value="1"/>
</dbReference>
<gene>
    <name evidence="3" type="ORF">A3K86_08700</name>
</gene>
<evidence type="ECO:0000313" key="3">
    <source>
        <dbReference type="EMBL" id="OAN17003.1"/>
    </source>
</evidence>
<dbReference type="GO" id="GO:0009244">
    <property type="term" value="P:lipopolysaccharide core region biosynthetic process"/>
    <property type="evidence" value="ECO:0007669"/>
    <property type="project" value="TreeGrafter"/>
</dbReference>
<dbReference type="GO" id="GO:0008713">
    <property type="term" value="F:ADP-heptose-lipopolysaccharide heptosyltransferase activity"/>
    <property type="evidence" value="ECO:0007669"/>
    <property type="project" value="TreeGrafter"/>
</dbReference>